<reference evidence="4 5" key="1">
    <citation type="submission" date="2020-08" db="EMBL/GenBank/DDBJ databases">
        <title>The Agave Microbiome: Exploring the role of microbial communities in plant adaptations to desert environments.</title>
        <authorList>
            <person name="Partida-Martinez L.P."/>
        </authorList>
    </citation>
    <scope>NUCLEOTIDE SEQUENCE [LARGE SCALE GENOMIC DNA]</scope>
    <source>
        <strain evidence="4 5">AS2.23</strain>
    </source>
</reference>
<gene>
    <name evidence="4" type="ORF">FHR75_000359</name>
</gene>
<proteinExistence type="predicted"/>
<accession>A0A7W4TIL2</accession>
<protein>
    <submittedName>
        <fullName evidence="4">Glycerol-3-phosphate cytidylyltransferase</fullName>
        <ecNumber evidence="4">2.7.7.39</ecNumber>
    </submittedName>
</protein>
<dbReference type="NCBIfam" id="TIGR00125">
    <property type="entry name" value="cyt_tran_rel"/>
    <property type="match status" value="1"/>
</dbReference>
<organism evidence="4 5">
    <name type="scientific">Kineococcus radiotolerans</name>
    <dbReference type="NCBI Taxonomy" id="131568"/>
    <lineage>
        <taxon>Bacteria</taxon>
        <taxon>Bacillati</taxon>
        <taxon>Actinomycetota</taxon>
        <taxon>Actinomycetes</taxon>
        <taxon>Kineosporiales</taxon>
        <taxon>Kineosporiaceae</taxon>
        <taxon>Kineococcus</taxon>
    </lineage>
</organism>
<dbReference type="EC" id="2.7.7.39" evidence="4"/>
<keyword evidence="2 4" id="KW-0548">Nucleotidyltransferase</keyword>
<sequence length="146" mass="16553">MTGRSRSTLGRRAVTGYVPGVFDLFHIGHLNILRRARIHCDHLIAGVVSDEVALAQKGRRPVVGERERLEIVAAMRVVDAVHLETTTDKLTTWTEVGFDVVFKGDDWKGTPKWTHLEREFASRGVRVVYLPYTPVTSSTERRELTR</sequence>
<evidence type="ECO:0000256" key="1">
    <source>
        <dbReference type="ARBA" id="ARBA00022679"/>
    </source>
</evidence>
<evidence type="ECO:0000256" key="2">
    <source>
        <dbReference type="ARBA" id="ARBA00022695"/>
    </source>
</evidence>
<keyword evidence="1 4" id="KW-0808">Transferase</keyword>
<dbReference type="InterPro" id="IPR050385">
    <property type="entry name" value="Archaeal_FAD_synthase"/>
</dbReference>
<dbReference type="OMA" id="VVYFPYT"/>
<dbReference type="SUPFAM" id="SSF52374">
    <property type="entry name" value="Nucleotidylyl transferase"/>
    <property type="match status" value="1"/>
</dbReference>
<dbReference type="InterPro" id="IPR004821">
    <property type="entry name" value="Cyt_trans-like"/>
</dbReference>
<dbReference type="InterPro" id="IPR014729">
    <property type="entry name" value="Rossmann-like_a/b/a_fold"/>
</dbReference>
<dbReference type="Gene3D" id="3.40.50.620">
    <property type="entry name" value="HUPs"/>
    <property type="match status" value="1"/>
</dbReference>
<dbReference type="EMBL" id="JACHVY010000001">
    <property type="protein sequence ID" value="MBB2899571.1"/>
    <property type="molecule type" value="Genomic_DNA"/>
</dbReference>
<dbReference type="Pfam" id="PF01467">
    <property type="entry name" value="CTP_transf_like"/>
    <property type="match status" value="1"/>
</dbReference>
<dbReference type="GO" id="GO:0047348">
    <property type="term" value="F:glycerol-3-phosphate cytidylyltransferase activity"/>
    <property type="evidence" value="ECO:0007669"/>
    <property type="project" value="UniProtKB-EC"/>
</dbReference>
<evidence type="ECO:0000313" key="4">
    <source>
        <dbReference type="EMBL" id="MBB2899571.1"/>
    </source>
</evidence>
<dbReference type="PANTHER" id="PTHR43793">
    <property type="entry name" value="FAD SYNTHASE"/>
    <property type="match status" value="1"/>
</dbReference>
<dbReference type="RefSeq" id="WP_011981551.1">
    <property type="nucleotide sequence ID" value="NZ_JACHVY010000001.1"/>
</dbReference>
<evidence type="ECO:0000259" key="3">
    <source>
        <dbReference type="Pfam" id="PF01467"/>
    </source>
</evidence>
<dbReference type="PANTHER" id="PTHR43793:SF1">
    <property type="entry name" value="FAD SYNTHASE"/>
    <property type="match status" value="1"/>
</dbReference>
<evidence type="ECO:0000313" key="5">
    <source>
        <dbReference type="Proteomes" id="UP000533269"/>
    </source>
</evidence>
<dbReference type="AlphaFoldDB" id="A0A7W4TIL2"/>
<comment type="caution">
    <text evidence="4">The sequence shown here is derived from an EMBL/GenBank/DDBJ whole genome shotgun (WGS) entry which is preliminary data.</text>
</comment>
<feature type="domain" description="Cytidyltransferase-like" evidence="3">
    <location>
        <begin position="17"/>
        <end position="142"/>
    </location>
</feature>
<dbReference type="Proteomes" id="UP000533269">
    <property type="component" value="Unassembled WGS sequence"/>
</dbReference>
<name>A0A7W4TIL2_KINRA</name>
<reference evidence="4 5" key="2">
    <citation type="submission" date="2020-08" db="EMBL/GenBank/DDBJ databases">
        <authorList>
            <person name="Partida-Martinez L."/>
            <person name="Huntemann M."/>
            <person name="Clum A."/>
            <person name="Wang J."/>
            <person name="Palaniappan K."/>
            <person name="Ritter S."/>
            <person name="Chen I.-M."/>
            <person name="Stamatis D."/>
            <person name="Reddy T."/>
            <person name="O'Malley R."/>
            <person name="Daum C."/>
            <person name="Shapiro N."/>
            <person name="Ivanova N."/>
            <person name="Kyrpides N."/>
            <person name="Woyke T."/>
        </authorList>
    </citation>
    <scope>NUCLEOTIDE SEQUENCE [LARGE SCALE GENOMIC DNA]</scope>
    <source>
        <strain evidence="4 5">AS2.23</strain>
    </source>
</reference>